<evidence type="ECO:0000313" key="1">
    <source>
        <dbReference type="EMBL" id="KZT62416.1"/>
    </source>
</evidence>
<evidence type="ECO:0000313" key="2">
    <source>
        <dbReference type="Proteomes" id="UP000076842"/>
    </source>
</evidence>
<keyword evidence="2" id="KW-1185">Reference proteome</keyword>
<dbReference type="AlphaFoldDB" id="A0A165JXZ8"/>
<reference evidence="1 2" key="1">
    <citation type="journal article" date="2016" name="Mol. Biol. Evol.">
        <title>Comparative Genomics of Early-Diverging Mushroom-Forming Fungi Provides Insights into the Origins of Lignocellulose Decay Capabilities.</title>
        <authorList>
            <person name="Nagy L.G."/>
            <person name="Riley R."/>
            <person name="Tritt A."/>
            <person name="Adam C."/>
            <person name="Daum C."/>
            <person name="Floudas D."/>
            <person name="Sun H."/>
            <person name="Yadav J.S."/>
            <person name="Pangilinan J."/>
            <person name="Larsson K.H."/>
            <person name="Matsuura K."/>
            <person name="Barry K."/>
            <person name="Labutti K."/>
            <person name="Kuo R."/>
            <person name="Ohm R.A."/>
            <person name="Bhattacharya S.S."/>
            <person name="Shirouzu T."/>
            <person name="Yoshinaga Y."/>
            <person name="Martin F.M."/>
            <person name="Grigoriev I.V."/>
            <person name="Hibbett D.S."/>
        </authorList>
    </citation>
    <scope>NUCLEOTIDE SEQUENCE [LARGE SCALE GENOMIC DNA]</scope>
    <source>
        <strain evidence="1 2">HHB12733</strain>
    </source>
</reference>
<name>A0A165JXZ8_9BASI</name>
<dbReference type="EMBL" id="KV423916">
    <property type="protein sequence ID" value="KZT62416.1"/>
    <property type="molecule type" value="Genomic_DNA"/>
</dbReference>
<gene>
    <name evidence="1" type="ORF">CALCODRAFT_202359</name>
</gene>
<protein>
    <submittedName>
        <fullName evidence="1">Uncharacterized protein</fullName>
    </submittedName>
</protein>
<organism evidence="1 2">
    <name type="scientific">Calocera cornea HHB12733</name>
    <dbReference type="NCBI Taxonomy" id="1353952"/>
    <lineage>
        <taxon>Eukaryota</taxon>
        <taxon>Fungi</taxon>
        <taxon>Dikarya</taxon>
        <taxon>Basidiomycota</taxon>
        <taxon>Agaricomycotina</taxon>
        <taxon>Dacrymycetes</taxon>
        <taxon>Dacrymycetales</taxon>
        <taxon>Dacrymycetaceae</taxon>
        <taxon>Calocera</taxon>
    </lineage>
</organism>
<dbReference type="Proteomes" id="UP000076842">
    <property type="component" value="Unassembled WGS sequence"/>
</dbReference>
<proteinExistence type="predicted"/>
<dbReference type="InParanoid" id="A0A165JXZ8"/>
<accession>A0A165JXZ8</accession>
<sequence>MPRGSLAVPPQFLNQFGLRRRRWSKSERLREVKVDHLIASTFGIRGAPGRTPALSPPDLPPVGRISLPTQGTKRLVPCGAKPNQQFRLEISPEPPSVRVPDWLARLLASSFDFPFLQTSCVSHKPKPPSISAAVLMILGRPITPRFRANAAVLGRRSDLQWWRVQTSCSSISSVLHAISLPLLVCHPLPAVRPARSVDFVAPCRTHTYCSSAGPILSHGICRLQINQKSNAPDRSVFSMPASIRAMTRYMRRALYCLAGR</sequence>